<protein>
    <recommendedName>
        <fullName evidence="5">Secreted protein</fullName>
    </recommendedName>
</protein>
<feature type="signal peptide" evidence="2">
    <location>
        <begin position="1"/>
        <end position="18"/>
    </location>
</feature>
<name>A0AAJ0AX07_9PEZI</name>
<evidence type="ECO:0000256" key="1">
    <source>
        <dbReference type="SAM" id="MobiDB-lite"/>
    </source>
</evidence>
<proteinExistence type="predicted"/>
<comment type="caution">
    <text evidence="3">The sequence shown here is derived from an EMBL/GenBank/DDBJ whole genome shotgun (WGS) entry which is preliminary data.</text>
</comment>
<gene>
    <name evidence="3" type="ORF">BDP55DRAFT_646869</name>
</gene>
<reference evidence="3" key="1">
    <citation type="submission" date="2021-06" db="EMBL/GenBank/DDBJ databases">
        <title>Comparative genomics, transcriptomics and evolutionary studies reveal genomic signatures of adaptation to plant cell wall in hemibiotrophic fungi.</title>
        <authorList>
            <consortium name="DOE Joint Genome Institute"/>
            <person name="Baroncelli R."/>
            <person name="Diaz J.F."/>
            <person name="Benocci T."/>
            <person name="Peng M."/>
            <person name="Battaglia E."/>
            <person name="Haridas S."/>
            <person name="Andreopoulos W."/>
            <person name="Labutti K."/>
            <person name="Pangilinan J."/>
            <person name="Floch G.L."/>
            <person name="Makela M.R."/>
            <person name="Henrissat B."/>
            <person name="Grigoriev I.V."/>
            <person name="Crouch J.A."/>
            <person name="De Vries R.P."/>
            <person name="Sukno S.A."/>
            <person name="Thon M.R."/>
        </authorList>
    </citation>
    <scope>NUCLEOTIDE SEQUENCE</scope>
    <source>
        <strain evidence="3">CBS 193.32</strain>
    </source>
</reference>
<dbReference type="Proteomes" id="UP001224890">
    <property type="component" value="Unassembled WGS sequence"/>
</dbReference>
<evidence type="ECO:0008006" key="5">
    <source>
        <dbReference type="Google" id="ProtNLM"/>
    </source>
</evidence>
<feature type="compositionally biased region" description="Basic and acidic residues" evidence="1">
    <location>
        <begin position="137"/>
        <end position="148"/>
    </location>
</feature>
<dbReference type="AlphaFoldDB" id="A0AAJ0AX07"/>
<feature type="chain" id="PRO_5042477056" description="Secreted protein" evidence="2">
    <location>
        <begin position="19"/>
        <end position="148"/>
    </location>
</feature>
<keyword evidence="2" id="KW-0732">Signal</keyword>
<dbReference type="RefSeq" id="XP_060435083.1">
    <property type="nucleotide sequence ID" value="XM_060573738.1"/>
</dbReference>
<accession>A0AAJ0AX07</accession>
<organism evidence="3 4">
    <name type="scientific">Colletotrichum godetiae</name>
    <dbReference type="NCBI Taxonomy" id="1209918"/>
    <lineage>
        <taxon>Eukaryota</taxon>
        <taxon>Fungi</taxon>
        <taxon>Dikarya</taxon>
        <taxon>Ascomycota</taxon>
        <taxon>Pezizomycotina</taxon>
        <taxon>Sordariomycetes</taxon>
        <taxon>Hypocreomycetidae</taxon>
        <taxon>Glomerellales</taxon>
        <taxon>Glomerellaceae</taxon>
        <taxon>Colletotrichum</taxon>
        <taxon>Colletotrichum acutatum species complex</taxon>
    </lineage>
</organism>
<evidence type="ECO:0000313" key="3">
    <source>
        <dbReference type="EMBL" id="KAK1691388.1"/>
    </source>
</evidence>
<evidence type="ECO:0000256" key="2">
    <source>
        <dbReference type="SAM" id="SignalP"/>
    </source>
</evidence>
<sequence>MPCFLLLLLLLLTLPCLARSRLASSLLAPPSRLPGLSSTVFYGSALRTRTRDGFWTAFCDKRCWLVTRQGILSLASRTLSSLVLFLALSPLPQHYSLRGQALPVAGISPPLAVYVLCRLLGNPYHPDALSPGEPQTEGDRERGMMHGT</sequence>
<evidence type="ECO:0000313" key="4">
    <source>
        <dbReference type="Proteomes" id="UP001224890"/>
    </source>
</evidence>
<feature type="region of interest" description="Disordered" evidence="1">
    <location>
        <begin position="127"/>
        <end position="148"/>
    </location>
</feature>
<keyword evidence="4" id="KW-1185">Reference proteome</keyword>
<dbReference type="EMBL" id="JAHMHR010000004">
    <property type="protein sequence ID" value="KAK1691388.1"/>
    <property type="molecule type" value="Genomic_DNA"/>
</dbReference>
<dbReference type="GeneID" id="85458264"/>